<protein>
    <submittedName>
        <fullName evidence="1">Uncharacterized protein</fullName>
    </submittedName>
</protein>
<dbReference type="EMBL" id="KK198754">
    <property type="protein sequence ID" value="KCW83970.1"/>
    <property type="molecule type" value="Genomic_DNA"/>
</dbReference>
<reference evidence="1" key="1">
    <citation type="submission" date="2013-07" db="EMBL/GenBank/DDBJ databases">
        <title>The genome of Eucalyptus grandis.</title>
        <authorList>
            <person name="Schmutz J."/>
            <person name="Hayes R."/>
            <person name="Myburg A."/>
            <person name="Tuskan G."/>
            <person name="Grattapaglia D."/>
            <person name="Rokhsar D.S."/>
        </authorList>
    </citation>
    <scope>NUCLEOTIDE SEQUENCE</scope>
    <source>
        <tissue evidence="1">Leaf extractions</tissue>
    </source>
</reference>
<dbReference type="Gramene" id="KCW83970">
    <property type="protein sequence ID" value="KCW83970"/>
    <property type="gene ID" value="EUGRSUZ_B00854"/>
</dbReference>
<gene>
    <name evidence="1" type="ORF">EUGRSUZ_B00854</name>
</gene>
<organism evidence="1">
    <name type="scientific">Eucalyptus grandis</name>
    <name type="common">Flooded gum</name>
    <dbReference type="NCBI Taxonomy" id="71139"/>
    <lineage>
        <taxon>Eukaryota</taxon>
        <taxon>Viridiplantae</taxon>
        <taxon>Streptophyta</taxon>
        <taxon>Embryophyta</taxon>
        <taxon>Tracheophyta</taxon>
        <taxon>Spermatophyta</taxon>
        <taxon>Magnoliopsida</taxon>
        <taxon>eudicotyledons</taxon>
        <taxon>Gunneridae</taxon>
        <taxon>Pentapetalae</taxon>
        <taxon>rosids</taxon>
        <taxon>malvids</taxon>
        <taxon>Myrtales</taxon>
        <taxon>Myrtaceae</taxon>
        <taxon>Myrtoideae</taxon>
        <taxon>Eucalypteae</taxon>
        <taxon>Eucalyptus</taxon>
    </lineage>
</organism>
<proteinExistence type="predicted"/>
<evidence type="ECO:0000313" key="1">
    <source>
        <dbReference type="EMBL" id="KCW83970.1"/>
    </source>
</evidence>
<name>A0A059D1A5_EUCGR</name>
<accession>A0A059D1A5</accession>
<dbReference type="AlphaFoldDB" id="A0A059D1A5"/>
<dbReference type="InParanoid" id="A0A059D1A5"/>
<sequence length="81" mass="9142">MQQNRHVSLTGSQPQQATMRSSEKGYLLLIFQSLPIKFNTKRVMGPILAGSYGIENLHHFLSRFCFTAVLQDPAPVLHRTS</sequence>